<evidence type="ECO:0000313" key="3">
    <source>
        <dbReference type="EMBL" id="ETN37952.1"/>
    </source>
</evidence>
<feature type="domain" description="Xylose isomerase-like TIM barrel" evidence="2">
    <location>
        <begin position="26"/>
        <end position="321"/>
    </location>
</feature>
<dbReference type="VEuPathDB" id="FungiDB:HMPREF1541_07575"/>
<dbReference type="PANTHER" id="PTHR12110:SF57">
    <property type="entry name" value="DIOXYGENASE, PUTATIVE-RELATED"/>
    <property type="match status" value="1"/>
</dbReference>
<dbReference type="Gene3D" id="3.20.20.150">
    <property type="entry name" value="Divalent-metal-dependent TIM barrel enzymes"/>
    <property type="match status" value="1"/>
</dbReference>
<dbReference type="PANTHER" id="PTHR12110">
    <property type="entry name" value="HYDROXYPYRUVATE ISOMERASE"/>
    <property type="match status" value="1"/>
</dbReference>
<dbReference type="STRING" id="1220924.W2RNC4"/>
<protein>
    <recommendedName>
        <fullName evidence="2">Xylose isomerase-like TIM barrel domain-containing protein</fullName>
    </recommendedName>
</protein>
<dbReference type="HOGENOM" id="CLU_035063_0_0_1"/>
<dbReference type="Pfam" id="PF01261">
    <property type="entry name" value="AP_endonuc_2"/>
    <property type="match status" value="1"/>
</dbReference>
<evidence type="ECO:0000259" key="2">
    <source>
        <dbReference type="Pfam" id="PF01261"/>
    </source>
</evidence>
<dbReference type="Proteomes" id="UP000030752">
    <property type="component" value="Unassembled WGS sequence"/>
</dbReference>
<dbReference type="RefSeq" id="XP_008720121.1">
    <property type="nucleotide sequence ID" value="XM_008721899.1"/>
</dbReference>
<dbReference type="SUPFAM" id="SSF51658">
    <property type="entry name" value="Xylose isomerase-like"/>
    <property type="match status" value="1"/>
</dbReference>
<proteinExistence type="predicted"/>
<dbReference type="InterPro" id="IPR050312">
    <property type="entry name" value="IolE/XylAMocC-like"/>
</dbReference>
<keyword evidence="4" id="KW-1185">Reference proteome</keyword>
<gene>
    <name evidence="3" type="ORF">HMPREF1541_07575</name>
</gene>
<dbReference type="eggNOG" id="ENOG502QQ4I">
    <property type="taxonomic scope" value="Eukaryota"/>
</dbReference>
<dbReference type="EMBL" id="KB822723">
    <property type="protein sequence ID" value="ETN37952.1"/>
    <property type="molecule type" value="Genomic_DNA"/>
</dbReference>
<sequence>MAPRFLPAIATQSLGRAPHHPIATKLALIASAGFHAVELFMEDLEHLAHQLRSTSTRPHLTHDAALLAAATHISDLCAHHSLHILCLQPFANYEGLLSPSAHASRLRDLRLWFRLARALRTDLIQIPSSYLPADQCTGERSRVVADLREAADLGLQCEPPVRFAYEALAWGTHADRWEQVWEVVEEVDRVNFGCCLDTFNLLGREWADPARGDGLVPGAEGRLEVVLQRLRTRLDPRKVFYIEAVDGERLDEPLVEGHPFYHEDQPARMSWSRNARLFPCEEKGYLPVVQTLQAIVDAGYEGYVSFEFFSRTAHEQGDHVPREHAERARRSWHRMCEEMGWEDCMKARNIDAPVPSLAQDIGVLSPPPPPSAPALAHQHSMSAALQAH</sequence>
<reference evidence="3 4" key="1">
    <citation type="submission" date="2013-03" db="EMBL/GenBank/DDBJ databases">
        <title>The Genome Sequence of Phialophora europaea CBS 101466.</title>
        <authorList>
            <consortium name="The Broad Institute Genomics Platform"/>
            <person name="Cuomo C."/>
            <person name="de Hoog S."/>
            <person name="Gorbushina A."/>
            <person name="Walker B."/>
            <person name="Young S.K."/>
            <person name="Zeng Q."/>
            <person name="Gargeya S."/>
            <person name="Fitzgerald M."/>
            <person name="Haas B."/>
            <person name="Abouelleil A."/>
            <person name="Allen A.W."/>
            <person name="Alvarado L."/>
            <person name="Arachchi H.M."/>
            <person name="Berlin A.M."/>
            <person name="Chapman S.B."/>
            <person name="Gainer-Dewar J."/>
            <person name="Goldberg J."/>
            <person name="Griggs A."/>
            <person name="Gujja S."/>
            <person name="Hansen M."/>
            <person name="Howarth C."/>
            <person name="Imamovic A."/>
            <person name="Ireland A."/>
            <person name="Larimer J."/>
            <person name="McCowan C."/>
            <person name="Murphy C."/>
            <person name="Pearson M."/>
            <person name="Poon T.W."/>
            <person name="Priest M."/>
            <person name="Roberts A."/>
            <person name="Saif S."/>
            <person name="Shea T."/>
            <person name="Sisk P."/>
            <person name="Sykes S."/>
            <person name="Wortman J."/>
            <person name="Nusbaum C."/>
            <person name="Birren B."/>
        </authorList>
    </citation>
    <scope>NUCLEOTIDE SEQUENCE [LARGE SCALE GENOMIC DNA]</scope>
    <source>
        <strain evidence="3 4">CBS 101466</strain>
    </source>
</reference>
<organism evidence="3 4">
    <name type="scientific">Cyphellophora europaea (strain CBS 101466)</name>
    <name type="common">Phialophora europaea</name>
    <dbReference type="NCBI Taxonomy" id="1220924"/>
    <lineage>
        <taxon>Eukaryota</taxon>
        <taxon>Fungi</taxon>
        <taxon>Dikarya</taxon>
        <taxon>Ascomycota</taxon>
        <taxon>Pezizomycotina</taxon>
        <taxon>Eurotiomycetes</taxon>
        <taxon>Chaetothyriomycetidae</taxon>
        <taxon>Chaetothyriales</taxon>
        <taxon>Cyphellophoraceae</taxon>
        <taxon>Cyphellophora</taxon>
    </lineage>
</organism>
<feature type="compositionally biased region" description="Polar residues" evidence="1">
    <location>
        <begin position="379"/>
        <end position="388"/>
    </location>
</feature>
<dbReference type="OrthoDB" id="5360893at2759"/>
<dbReference type="InterPro" id="IPR036237">
    <property type="entry name" value="Xyl_isomerase-like_sf"/>
</dbReference>
<dbReference type="AlphaFoldDB" id="W2RNC4"/>
<evidence type="ECO:0000313" key="4">
    <source>
        <dbReference type="Proteomes" id="UP000030752"/>
    </source>
</evidence>
<accession>W2RNC4</accession>
<name>W2RNC4_CYPE1</name>
<evidence type="ECO:0000256" key="1">
    <source>
        <dbReference type="SAM" id="MobiDB-lite"/>
    </source>
</evidence>
<dbReference type="InParanoid" id="W2RNC4"/>
<feature type="region of interest" description="Disordered" evidence="1">
    <location>
        <begin position="363"/>
        <end position="388"/>
    </location>
</feature>
<dbReference type="GeneID" id="19974914"/>
<dbReference type="InterPro" id="IPR013022">
    <property type="entry name" value="Xyl_isomerase-like_TIM-brl"/>
</dbReference>